<accession>Q0EXU5</accession>
<sequence>MDLIFIMVVNEEGLLMAEVGASPGEDFAPYSSSIMENASKMAAIGQMGVPVCSALVLERGRMLIMHETKLDGESVYLSILCRKVPAGVQSLIRKIVDCVARALLGHGYKEHLIG</sequence>
<reference evidence="1 2" key="1">
    <citation type="submission" date="2006-09" db="EMBL/GenBank/DDBJ databases">
        <authorList>
            <person name="Emerson D."/>
            <person name="Ferriera S."/>
            <person name="Johnson J."/>
            <person name="Kravitz S."/>
            <person name="Halpern A."/>
            <person name="Remington K."/>
            <person name="Beeson K."/>
            <person name="Tran B."/>
            <person name="Rogers Y.-H."/>
            <person name="Friedman R."/>
            <person name="Venter J.C."/>
        </authorList>
    </citation>
    <scope>NUCLEOTIDE SEQUENCE [LARGE SCALE GENOMIC DNA]</scope>
    <source>
        <strain evidence="1 2">PV-1</strain>
    </source>
</reference>
<dbReference type="STRING" id="314344.AL013_00820"/>
<organism evidence="1 2">
    <name type="scientific">Mariprofundus ferrooxydans PV-1</name>
    <dbReference type="NCBI Taxonomy" id="314345"/>
    <lineage>
        <taxon>Bacteria</taxon>
        <taxon>Pseudomonadati</taxon>
        <taxon>Pseudomonadota</taxon>
        <taxon>Candidatius Mariprofundia</taxon>
        <taxon>Mariprofundales</taxon>
        <taxon>Mariprofundaceae</taxon>
        <taxon>Mariprofundus</taxon>
    </lineage>
</organism>
<proteinExistence type="predicted"/>
<dbReference type="HOGENOM" id="CLU_2118084_0_0_0"/>
<dbReference type="Proteomes" id="UP000005297">
    <property type="component" value="Unassembled WGS sequence"/>
</dbReference>
<keyword evidence="2" id="KW-1185">Reference proteome</keyword>
<dbReference type="AlphaFoldDB" id="Q0EXU5"/>
<dbReference type="EMBL" id="AATS01000012">
    <property type="protein sequence ID" value="EAU54107.1"/>
    <property type="molecule type" value="Genomic_DNA"/>
</dbReference>
<evidence type="ECO:0000313" key="2">
    <source>
        <dbReference type="Proteomes" id="UP000005297"/>
    </source>
</evidence>
<evidence type="ECO:0008006" key="3">
    <source>
        <dbReference type="Google" id="ProtNLM"/>
    </source>
</evidence>
<gene>
    <name evidence="1" type="ORF">SPV1_00717</name>
</gene>
<evidence type="ECO:0000313" key="1">
    <source>
        <dbReference type="EMBL" id="EAU54107.1"/>
    </source>
</evidence>
<protein>
    <recommendedName>
        <fullName evidence="3">Roadblock/LAMTOR2 domain-containing protein</fullName>
    </recommendedName>
</protein>
<comment type="caution">
    <text evidence="1">The sequence shown here is derived from an EMBL/GenBank/DDBJ whole genome shotgun (WGS) entry which is preliminary data.</text>
</comment>
<name>Q0EXU5_9PROT</name>
<dbReference type="InParanoid" id="Q0EXU5"/>